<evidence type="ECO:0000313" key="2">
    <source>
        <dbReference type="EMBL" id="PSH61113.1"/>
    </source>
</evidence>
<sequence>MNSTYACRPLGLAHFSAIQIPPQELVPMAAKAGFLAVGLRLYPAFPGAPFYEVPAGSAASYDLQQRLNGEGVQVYDIEFVTLSADFVPDSIAPILEAANAIGAKRLSVCGDDPDRSRLVSNFAELCDLAARFDMGVDLENMGWRTVATFSDALAVVEQAGRPNGGALVDTLHFSRNGGEPSDLRTAAKSRIRSVQLCDAGQPAPQSHEEMIAEARSGRLAPGEGVLTLTAILRAVPEDAAISVEVPIGPSVDPQDHIGHLFAASGHLLDLAGNVERFR</sequence>
<dbReference type="EMBL" id="PGGM01000014">
    <property type="protein sequence ID" value="PSH61113.1"/>
    <property type="molecule type" value="Genomic_DNA"/>
</dbReference>
<protein>
    <submittedName>
        <fullName evidence="2">Sugar phosphate isomerase</fullName>
    </submittedName>
</protein>
<evidence type="ECO:0000259" key="1">
    <source>
        <dbReference type="Pfam" id="PF01261"/>
    </source>
</evidence>
<dbReference type="InterPro" id="IPR013022">
    <property type="entry name" value="Xyl_isomerase-like_TIM-brl"/>
</dbReference>
<dbReference type="Proteomes" id="UP000241764">
    <property type="component" value="Unassembled WGS sequence"/>
</dbReference>
<accession>A0A2P7B3R8</accession>
<evidence type="ECO:0000313" key="3">
    <source>
        <dbReference type="Proteomes" id="UP000241764"/>
    </source>
</evidence>
<dbReference type="InterPro" id="IPR050312">
    <property type="entry name" value="IolE/XylAMocC-like"/>
</dbReference>
<reference evidence="3" key="1">
    <citation type="submission" date="2017-11" db="EMBL/GenBank/DDBJ databases">
        <authorList>
            <person name="Kuznetsova I."/>
            <person name="Sazanova A."/>
            <person name="Chirak E."/>
            <person name="Safronova V."/>
            <person name="Willems A."/>
        </authorList>
    </citation>
    <scope>NUCLEOTIDE SEQUENCE [LARGE SCALE GENOMIC DNA]</scope>
    <source>
        <strain evidence="3">CCBAU 03422</strain>
    </source>
</reference>
<dbReference type="SUPFAM" id="SSF51658">
    <property type="entry name" value="Xylose isomerase-like"/>
    <property type="match status" value="1"/>
</dbReference>
<dbReference type="AlphaFoldDB" id="A0A2P7B3R8"/>
<comment type="caution">
    <text evidence="2">The sequence shown here is derived from an EMBL/GenBank/DDBJ whole genome shotgun (WGS) entry which is preliminary data.</text>
</comment>
<dbReference type="PANTHER" id="PTHR12110">
    <property type="entry name" value="HYDROXYPYRUVATE ISOMERASE"/>
    <property type="match status" value="1"/>
</dbReference>
<organism evidence="2 3">
    <name type="scientific">Phyllobacterium sophorae</name>
    <dbReference type="NCBI Taxonomy" id="1520277"/>
    <lineage>
        <taxon>Bacteria</taxon>
        <taxon>Pseudomonadati</taxon>
        <taxon>Pseudomonadota</taxon>
        <taxon>Alphaproteobacteria</taxon>
        <taxon>Hyphomicrobiales</taxon>
        <taxon>Phyllobacteriaceae</taxon>
        <taxon>Phyllobacterium</taxon>
    </lineage>
</organism>
<feature type="domain" description="Xylose isomerase-like TIM barrel" evidence="1">
    <location>
        <begin position="29"/>
        <end position="247"/>
    </location>
</feature>
<keyword evidence="2" id="KW-0413">Isomerase</keyword>
<dbReference type="OrthoDB" id="9072761at2"/>
<dbReference type="Gene3D" id="3.20.20.150">
    <property type="entry name" value="Divalent-metal-dependent TIM barrel enzymes"/>
    <property type="match status" value="1"/>
</dbReference>
<dbReference type="PANTHER" id="PTHR12110:SF48">
    <property type="entry name" value="BLL3656 PROTEIN"/>
    <property type="match status" value="1"/>
</dbReference>
<name>A0A2P7B3R8_9HYPH</name>
<dbReference type="InterPro" id="IPR036237">
    <property type="entry name" value="Xyl_isomerase-like_sf"/>
</dbReference>
<dbReference type="Pfam" id="PF01261">
    <property type="entry name" value="AP_endonuc_2"/>
    <property type="match status" value="1"/>
</dbReference>
<dbReference type="GO" id="GO:0016853">
    <property type="term" value="F:isomerase activity"/>
    <property type="evidence" value="ECO:0007669"/>
    <property type="project" value="UniProtKB-KW"/>
</dbReference>
<gene>
    <name evidence="2" type="ORF">CU103_24485</name>
</gene>
<keyword evidence="3" id="KW-1185">Reference proteome</keyword>
<proteinExistence type="predicted"/>